<accession>A0A4U8YH23</accession>
<proteinExistence type="predicted"/>
<evidence type="ECO:0000313" key="1">
    <source>
        <dbReference type="EMBL" id="VFQ42477.1"/>
    </source>
</evidence>
<organism evidence="1 2">
    <name type="scientific">Desulfoluna butyratoxydans</name>
    <dbReference type="NCBI Taxonomy" id="231438"/>
    <lineage>
        <taxon>Bacteria</taxon>
        <taxon>Pseudomonadati</taxon>
        <taxon>Thermodesulfobacteriota</taxon>
        <taxon>Desulfobacteria</taxon>
        <taxon>Desulfobacterales</taxon>
        <taxon>Desulfolunaceae</taxon>
        <taxon>Desulfoluna</taxon>
    </lineage>
</organism>
<dbReference type="AlphaFoldDB" id="A0A4U8YH23"/>
<keyword evidence="2" id="KW-1185">Reference proteome</keyword>
<dbReference type="RefSeq" id="WP_180136727.1">
    <property type="nucleotide sequence ID" value="NZ_CAADHO010000001.1"/>
</dbReference>
<gene>
    <name evidence="1" type="ORF">MSL71_950</name>
</gene>
<dbReference type="InterPro" id="IPR006498">
    <property type="entry name" value="Tail_tube"/>
</dbReference>
<dbReference type="NCBIfam" id="TIGR01611">
    <property type="entry name" value="tail_tube"/>
    <property type="match status" value="1"/>
</dbReference>
<dbReference type="Pfam" id="PF04985">
    <property type="entry name" value="Phage_tube"/>
    <property type="match status" value="1"/>
</dbReference>
<sequence length="167" mass="18354">MLPKKLKNFTAFVDGFGYAGKITELELPKLTLKTEELRAGGMDAPVEVDMGMEKLEATLTFGEYSEAIYKKFGLVNGKAVSLTLRGARQNDEGTDEIIINLQGGFKELDAGSWKAGDDTSLKASVALRYYKLTIAGTVLIELDVENMVRKINGVDQLLEQRQALGFK</sequence>
<reference evidence="1 2" key="1">
    <citation type="submission" date="2019-03" db="EMBL/GenBank/DDBJ databases">
        <authorList>
            <person name="Nijsse B."/>
        </authorList>
    </citation>
    <scope>NUCLEOTIDE SEQUENCE [LARGE SCALE GENOMIC DNA]</scope>
    <source>
        <strain evidence="1">Desulfoluna butyratoxydans MSL71</strain>
    </source>
</reference>
<dbReference type="Proteomes" id="UP000507962">
    <property type="component" value="Unassembled WGS sequence"/>
</dbReference>
<dbReference type="EMBL" id="CAADHO010000001">
    <property type="protein sequence ID" value="VFQ42477.1"/>
    <property type="molecule type" value="Genomic_DNA"/>
</dbReference>
<protein>
    <submittedName>
        <fullName evidence="1">Phage tail tube protein fii</fullName>
    </submittedName>
</protein>
<evidence type="ECO:0000313" key="2">
    <source>
        <dbReference type="Proteomes" id="UP000507962"/>
    </source>
</evidence>
<name>A0A4U8YH23_9BACT</name>